<evidence type="ECO:0000313" key="1">
    <source>
        <dbReference type="Ensembl" id="ENSSMRP00000017598.1"/>
    </source>
</evidence>
<keyword evidence="2" id="KW-1185">Reference proteome</keyword>
<dbReference type="Proteomes" id="UP000694421">
    <property type="component" value="Unplaced"/>
</dbReference>
<sequence>MKSLTPSLNKLSFVSWGDQVEIWNKYDQKLFDAVEKGDVGRVSVLAGGFSLHRHWATILTGLQPCLIALSRASPSVPATIFPVAFLLASPETSLSSFETAFCTPLLGDL</sequence>
<protein>
    <submittedName>
        <fullName evidence="1">Uncharacterized protein</fullName>
    </submittedName>
</protein>
<proteinExistence type="predicted"/>
<reference evidence="1" key="2">
    <citation type="submission" date="2025-09" db="UniProtKB">
        <authorList>
            <consortium name="Ensembl"/>
        </authorList>
    </citation>
    <scope>IDENTIFICATION</scope>
</reference>
<dbReference type="AlphaFoldDB" id="A0A8D0BXP7"/>
<dbReference type="Ensembl" id="ENSSMRT00000020605.1">
    <property type="protein sequence ID" value="ENSSMRP00000017598.1"/>
    <property type="gene ID" value="ENSSMRG00000013713.1"/>
</dbReference>
<reference evidence="1" key="1">
    <citation type="submission" date="2025-08" db="UniProtKB">
        <authorList>
            <consortium name="Ensembl"/>
        </authorList>
    </citation>
    <scope>IDENTIFICATION</scope>
</reference>
<evidence type="ECO:0000313" key="2">
    <source>
        <dbReference type="Proteomes" id="UP000694421"/>
    </source>
</evidence>
<accession>A0A8D0BXP7</accession>
<name>A0A8D0BXP7_SALMN</name>
<organism evidence="1 2">
    <name type="scientific">Salvator merianae</name>
    <name type="common">Argentine black and white tegu</name>
    <name type="synonym">Tupinambis merianae</name>
    <dbReference type="NCBI Taxonomy" id="96440"/>
    <lineage>
        <taxon>Eukaryota</taxon>
        <taxon>Metazoa</taxon>
        <taxon>Chordata</taxon>
        <taxon>Craniata</taxon>
        <taxon>Vertebrata</taxon>
        <taxon>Euteleostomi</taxon>
        <taxon>Lepidosauria</taxon>
        <taxon>Squamata</taxon>
        <taxon>Bifurcata</taxon>
        <taxon>Unidentata</taxon>
        <taxon>Episquamata</taxon>
        <taxon>Laterata</taxon>
        <taxon>Teiioidea</taxon>
        <taxon>Teiidae</taxon>
        <taxon>Salvator</taxon>
    </lineage>
</organism>